<dbReference type="EMBL" id="SOBK01000017">
    <property type="protein sequence ID" value="TDT82027.1"/>
    <property type="molecule type" value="Genomic_DNA"/>
</dbReference>
<reference evidence="2 4" key="1">
    <citation type="journal article" date="2016" name="Front. Microbiol.">
        <title>Genome Sequence of the Piezophilic, Mesophilic Sulfate-Reducing Bacterium Desulfovibrio indicus J2T.</title>
        <authorList>
            <person name="Cao J."/>
            <person name="Maignien L."/>
            <person name="Shao Z."/>
            <person name="Alain K."/>
            <person name="Jebbar M."/>
        </authorList>
    </citation>
    <scope>NUCLEOTIDE SEQUENCE [LARGE SCALE GENOMIC DNA]</scope>
    <source>
        <strain evidence="2 4">J2</strain>
    </source>
</reference>
<dbReference type="Proteomes" id="UP000295506">
    <property type="component" value="Unassembled WGS sequence"/>
</dbReference>
<feature type="chain" id="PRO_5044548282" evidence="1">
    <location>
        <begin position="28"/>
        <end position="233"/>
    </location>
</feature>
<organism evidence="3 5">
    <name type="scientific">Pseudodesulfovibrio indicus</name>
    <dbReference type="NCBI Taxonomy" id="1716143"/>
    <lineage>
        <taxon>Bacteria</taxon>
        <taxon>Pseudomonadati</taxon>
        <taxon>Thermodesulfobacteriota</taxon>
        <taxon>Desulfovibrionia</taxon>
        <taxon>Desulfovibrionales</taxon>
        <taxon>Desulfovibrionaceae</taxon>
    </lineage>
</organism>
<dbReference type="KEGG" id="dej:AWY79_18040"/>
<dbReference type="OrthoDB" id="5465041at2"/>
<feature type="signal peptide" evidence="1">
    <location>
        <begin position="1"/>
        <end position="27"/>
    </location>
</feature>
<gene>
    <name evidence="2" type="ORF">AWY79_18040</name>
    <name evidence="3" type="ORF">EDC59_1175</name>
</gene>
<dbReference type="RefSeq" id="WP_066806862.1">
    <property type="nucleotide sequence ID" value="NZ_CP014206.1"/>
</dbReference>
<evidence type="ECO:0000313" key="5">
    <source>
        <dbReference type="Proteomes" id="UP000295506"/>
    </source>
</evidence>
<evidence type="ECO:0000313" key="3">
    <source>
        <dbReference type="EMBL" id="TDT82027.1"/>
    </source>
</evidence>
<proteinExistence type="predicted"/>
<dbReference type="Proteomes" id="UP000055611">
    <property type="component" value="Chromosome"/>
</dbReference>
<dbReference type="EMBL" id="CP014206">
    <property type="protein sequence ID" value="AMK12865.1"/>
    <property type="molecule type" value="Genomic_DNA"/>
</dbReference>
<keyword evidence="4" id="KW-1185">Reference proteome</keyword>
<evidence type="ECO:0000313" key="4">
    <source>
        <dbReference type="Proteomes" id="UP000055611"/>
    </source>
</evidence>
<keyword evidence="1" id="KW-0732">Signal</keyword>
<evidence type="ECO:0000256" key="1">
    <source>
        <dbReference type="SAM" id="SignalP"/>
    </source>
</evidence>
<name>A0A126QTU4_9BACT</name>
<dbReference type="Pfam" id="PF13852">
    <property type="entry name" value="DUF4197"/>
    <property type="match status" value="1"/>
</dbReference>
<accession>A0A126QTU4</accession>
<dbReference type="AlphaFoldDB" id="A0A126QTU4"/>
<sequence>MSLKNAVPLPLILLFLAVSLQPVSARAGWGETLKQAGEAGSQAMGLSVGPSRIEAAFRELLGMGTDAAVESLSADGGFSTLAATALSLPESYRKIAETVAPNLLASLNSAAEAAVPGVGEQFKKAIATMEFSNPGSLLSGSKTAVTEYFDANARDSLTRGAAPLVEAALNQAGGGSILSAIKQLGSLTGTPFDPVDYLTRKTLDSMFLYIGKTEEGIRSGDITTTSELLQRVF</sequence>
<dbReference type="InterPro" id="IPR025245">
    <property type="entry name" value="DUF4197"/>
</dbReference>
<protein>
    <submittedName>
        <fullName evidence="3">Uncharacterized protein DUF4197</fullName>
    </submittedName>
</protein>
<reference evidence="3 5" key="2">
    <citation type="submission" date="2019-03" db="EMBL/GenBank/DDBJ databases">
        <title>Genomic Encyclopedia of Type Strains, Phase IV (KMG-IV): sequencing the most valuable type-strain genomes for metagenomic binning, comparative biology and taxonomic classification.</title>
        <authorList>
            <person name="Goeker M."/>
        </authorList>
    </citation>
    <scope>NUCLEOTIDE SEQUENCE [LARGE SCALE GENOMIC DNA]</scope>
    <source>
        <strain evidence="3 5">DSM 101483</strain>
    </source>
</reference>
<evidence type="ECO:0000313" key="2">
    <source>
        <dbReference type="EMBL" id="AMK12865.1"/>
    </source>
</evidence>